<comment type="similarity">
    <text evidence="1 4 5">Belongs to the tRNA pseudouridine synthase TruA family.</text>
</comment>
<keyword evidence="8" id="KW-1185">Reference proteome</keyword>
<dbReference type="Pfam" id="PF01416">
    <property type="entry name" value="PseudoU_synth_1"/>
    <property type="match status" value="2"/>
</dbReference>
<dbReference type="InterPro" id="IPR020097">
    <property type="entry name" value="PsdUridine_synth_TruA_a/b_dom"/>
</dbReference>
<comment type="caution">
    <text evidence="7">The sequence shown here is derived from an EMBL/GenBank/DDBJ whole genome shotgun (WGS) entry which is preliminary data.</text>
</comment>
<dbReference type="EMBL" id="JBHSDV010000007">
    <property type="protein sequence ID" value="MFC4389252.1"/>
    <property type="molecule type" value="Genomic_DNA"/>
</dbReference>
<keyword evidence="3 4" id="KW-0413">Isomerase</keyword>
<proteinExistence type="inferred from homology"/>
<evidence type="ECO:0000256" key="1">
    <source>
        <dbReference type="ARBA" id="ARBA00009375"/>
    </source>
</evidence>
<evidence type="ECO:0000259" key="6">
    <source>
        <dbReference type="Pfam" id="PF01416"/>
    </source>
</evidence>
<reference evidence="8" key="1">
    <citation type="journal article" date="2019" name="Int. J. Syst. Evol. Microbiol.">
        <title>The Global Catalogue of Microorganisms (GCM) 10K type strain sequencing project: providing services to taxonomists for standard genome sequencing and annotation.</title>
        <authorList>
            <consortium name="The Broad Institute Genomics Platform"/>
            <consortium name="The Broad Institute Genome Sequencing Center for Infectious Disease"/>
            <person name="Wu L."/>
            <person name="Ma J."/>
        </authorList>
    </citation>
    <scope>NUCLEOTIDE SEQUENCE [LARGE SCALE GENOMIC DNA]</scope>
    <source>
        <strain evidence="8">KACC 14058</strain>
    </source>
</reference>
<dbReference type="GO" id="GO:0160147">
    <property type="term" value="F:tRNA pseudouridine(38-40) synthase activity"/>
    <property type="evidence" value="ECO:0007669"/>
    <property type="project" value="UniProtKB-EC"/>
</dbReference>
<dbReference type="PANTHER" id="PTHR11142:SF0">
    <property type="entry name" value="TRNA PSEUDOURIDINE SYNTHASE-LIKE 1"/>
    <property type="match status" value="1"/>
</dbReference>
<organism evidence="7 8">
    <name type="scientific">Gracilibacillus marinus</name>
    <dbReference type="NCBI Taxonomy" id="630535"/>
    <lineage>
        <taxon>Bacteria</taxon>
        <taxon>Bacillati</taxon>
        <taxon>Bacillota</taxon>
        <taxon>Bacilli</taxon>
        <taxon>Bacillales</taxon>
        <taxon>Bacillaceae</taxon>
        <taxon>Gracilibacillus</taxon>
    </lineage>
</organism>
<evidence type="ECO:0000256" key="3">
    <source>
        <dbReference type="ARBA" id="ARBA00023235"/>
    </source>
</evidence>
<evidence type="ECO:0000256" key="2">
    <source>
        <dbReference type="ARBA" id="ARBA00022694"/>
    </source>
</evidence>
<dbReference type="PIRSF" id="PIRSF001430">
    <property type="entry name" value="tRNA_psdUrid_synth"/>
    <property type="match status" value="1"/>
</dbReference>
<evidence type="ECO:0000256" key="5">
    <source>
        <dbReference type="RuleBase" id="RU003792"/>
    </source>
</evidence>
<gene>
    <name evidence="4 7" type="primary">truA</name>
    <name evidence="7" type="ORF">ACFOZ1_15835</name>
</gene>
<dbReference type="SUPFAM" id="SSF55120">
    <property type="entry name" value="Pseudouridine synthase"/>
    <property type="match status" value="1"/>
</dbReference>
<dbReference type="HAMAP" id="MF_00171">
    <property type="entry name" value="TruA"/>
    <property type="match status" value="1"/>
</dbReference>
<evidence type="ECO:0000313" key="7">
    <source>
        <dbReference type="EMBL" id="MFC4389252.1"/>
    </source>
</evidence>
<dbReference type="Gene3D" id="3.30.70.580">
    <property type="entry name" value="Pseudouridine synthase I, catalytic domain, N-terminal subdomain"/>
    <property type="match status" value="1"/>
</dbReference>
<dbReference type="NCBIfam" id="TIGR00071">
    <property type="entry name" value="hisT_truA"/>
    <property type="match status" value="1"/>
</dbReference>
<dbReference type="PANTHER" id="PTHR11142">
    <property type="entry name" value="PSEUDOURIDYLATE SYNTHASE"/>
    <property type="match status" value="1"/>
</dbReference>
<dbReference type="InterPro" id="IPR001406">
    <property type="entry name" value="PsdUridine_synth_TruA"/>
</dbReference>
<feature type="binding site" evidence="4">
    <location>
        <position position="110"/>
    </location>
    <ligand>
        <name>substrate</name>
    </ligand>
</feature>
<feature type="domain" description="Pseudouridine synthase I TruA alpha/beta" evidence="6">
    <location>
        <begin position="5"/>
        <end position="104"/>
    </location>
</feature>
<comment type="function">
    <text evidence="4">Formation of pseudouridine at positions 38, 39 and 40 in the anticodon stem and loop of transfer RNAs.</text>
</comment>
<dbReference type="Gene3D" id="3.30.70.660">
    <property type="entry name" value="Pseudouridine synthase I, catalytic domain, C-terminal subdomain"/>
    <property type="match status" value="1"/>
</dbReference>
<evidence type="ECO:0000256" key="4">
    <source>
        <dbReference type="HAMAP-Rule" id="MF_00171"/>
    </source>
</evidence>
<feature type="domain" description="Pseudouridine synthase I TruA alpha/beta" evidence="6">
    <location>
        <begin position="143"/>
        <end position="246"/>
    </location>
</feature>
<comment type="subunit">
    <text evidence="4">Homodimer.</text>
</comment>
<evidence type="ECO:0000313" key="8">
    <source>
        <dbReference type="Proteomes" id="UP001595880"/>
    </source>
</evidence>
<dbReference type="InterPro" id="IPR020103">
    <property type="entry name" value="PsdUridine_synth_cat_dom_sf"/>
</dbReference>
<protein>
    <recommendedName>
        <fullName evidence="4">tRNA pseudouridine synthase A</fullName>
        <ecNumber evidence="4">5.4.99.12</ecNumber>
    </recommendedName>
    <alternativeName>
        <fullName evidence="4">tRNA pseudouridine(38-40) synthase</fullName>
    </alternativeName>
    <alternativeName>
        <fullName evidence="4">tRNA pseudouridylate synthase I</fullName>
    </alternativeName>
    <alternativeName>
        <fullName evidence="4">tRNA-uridine isomerase I</fullName>
    </alternativeName>
</protein>
<sequence>MRLKAVIRYDGVHFSGYQVQPNKRTVQAEIEKVLFKMHKNKPVRITASGRTDQGVHAVGQVIHFDTDLSIPTASWKRALNTMLPDDIYVNYVEEVSDQFHARFDVKEKEYRYFLHHGSDKDIFRRNYEYHSNKRLDVENMNKAAEQFVGTHDFTAFCAANSNVKGDKIRTVTHTAFIEDGDKLIFSIKGTGFLYNMVRIIVGTLVEVGLHKRSAEEIGEILTSKDRSKAGKTMPPQGLYLWKVVYSEKDK</sequence>
<feature type="active site" description="Nucleophile" evidence="4">
    <location>
        <position position="52"/>
    </location>
</feature>
<name>A0ABV8VXI7_9BACI</name>
<dbReference type="RefSeq" id="WP_390200835.1">
    <property type="nucleotide sequence ID" value="NZ_JBHSDV010000007.1"/>
</dbReference>
<comment type="caution">
    <text evidence="4">Lacks conserved residue(s) required for the propagation of feature annotation.</text>
</comment>
<dbReference type="CDD" id="cd02570">
    <property type="entry name" value="PseudoU_synth_EcTruA"/>
    <property type="match status" value="1"/>
</dbReference>
<dbReference type="Proteomes" id="UP001595880">
    <property type="component" value="Unassembled WGS sequence"/>
</dbReference>
<comment type="catalytic activity">
    <reaction evidence="4 5">
        <text>uridine(38/39/40) in tRNA = pseudouridine(38/39/40) in tRNA</text>
        <dbReference type="Rhea" id="RHEA:22376"/>
        <dbReference type="Rhea" id="RHEA-COMP:10085"/>
        <dbReference type="Rhea" id="RHEA-COMP:10087"/>
        <dbReference type="ChEBI" id="CHEBI:65314"/>
        <dbReference type="ChEBI" id="CHEBI:65315"/>
        <dbReference type="EC" id="5.4.99.12"/>
    </reaction>
</comment>
<accession>A0ABV8VXI7</accession>
<dbReference type="EC" id="5.4.99.12" evidence="4"/>
<keyword evidence="2 4" id="KW-0819">tRNA processing</keyword>
<dbReference type="InterPro" id="IPR020095">
    <property type="entry name" value="PsdUridine_synth_TruA_C"/>
</dbReference>
<dbReference type="InterPro" id="IPR020094">
    <property type="entry name" value="TruA/RsuA/RluB/E/F_N"/>
</dbReference>